<sequence>MDRLSIATEMPDVLKPFDKKELEYVAQTLSSEAANPKDVLQGCTVYDPINLWRWEGFELWVGGSKHFKTLTAPKGSGKDVTGYIWALSKIENTIKGMSPIFIFLTVPNSITDPKGALRCLLCTLICEISEHVISVPPEKMAESGIFGGQFVRKYIQRNYHLQDGQQSNAGGDGGNDDEIESLIELLNALQHCEFEATYTEETYSGNKRVKYVYIVVVDGIMKALEDAGPNYWVNLYEALQNTLWSKMNGYTLFIEEKHDA</sequence>
<dbReference type="OrthoDB" id="4768535at2759"/>
<evidence type="ECO:0000313" key="2">
    <source>
        <dbReference type="Proteomes" id="UP000297716"/>
    </source>
</evidence>
<name>A0A4Z0ZDA8_9PEZI</name>
<organism evidence="1 2">
    <name type="scientific">Xylaria hypoxylon</name>
    <dbReference type="NCBI Taxonomy" id="37992"/>
    <lineage>
        <taxon>Eukaryota</taxon>
        <taxon>Fungi</taxon>
        <taxon>Dikarya</taxon>
        <taxon>Ascomycota</taxon>
        <taxon>Pezizomycotina</taxon>
        <taxon>Sordariomycetes</taxon>
        <taxon>Xylariomycetidae</taxon>
        <taxon>Xylariales</taxon>
        <taxon>Xylariaceae</taxon>
        <taxon>Xylaria</taxon>
    </lineage>
</organism>
<comment type="caution">
    <text evidence="1">The sequence shown here is derived from an EMBL/GenBank/DDBJ whole genome shotgun (WGS) entry which is preliminary data.</text>
</comment>
<evidence type="ECO:0000313" key="1">
    <source>
        <dbReference type="EMBL" id="TGJ87596.1"/>
    </source>
</evidence>
<gene>
    <name evidence="1" type="ORF">E0Z10_g1167</name>
</gene>
<dbReference type="AlphaFoldDB" id="A0A4Z0ZDA8"/>
<accession>A0A4Z0ZDA8</accession>
<protein>
    <submittedName>
        <fullName evidence="1">Uncharacterized protein</fullName>
    </submittedName>
</protein>
<dbReference type="EMBL" id="SKBN01000012">
    <property type="protein sequence ID" value="TGJ87596.1"/>
    <property type="molecule type" value="Genomic_DNA"/>
</dbReference>
<dbReference type="Proteomes" id="UP000297716">
    <property type="component" value="Unassembled WGS sequence"/>
</dbReference>
<proteinExistence type="predicted"/>
<keyword evidence="2" id="KW-1185">Reference proteome</keyword>
<reference evidence="1 2" key="1">
    <citation type="submission" date="2019-03" db="EMBL/GenBank/DDBJ databases">
        <title>Draft genome sequence of Xylaria hypoxylon DSM 108379, a ubiquitous saprotrophic-parasitic fungi on hardwood.</title>
        <authorList>
            <person name="Buettner E."/>
            <person name="Leonhardt S."/>
            <person name="Gebauer A.M."/>
            <person name="Liers C."/>
            <person name="Hofrichter M."/>
            <person name="Kellner H."/>
        </authorList>
    </citation>
    <scope>NUCLEOTIDE SEQUENCE [LARGE SCALE GENOMIC DNA]</scope>
    <source>
        <strain evidence="1 2">DSM 108379</strain>
    </source>
</reference>